<evidence type="ECO:0000313" key="3">
    <source>
        <dbReference type="Proteomes" id="UP000005536"/>
    </source>
</evidence>
<proteinExistence type="predicted"/>
<dbReference type="EMBL" id="ADBF01000023">
    <property type="protein sequence ID" value="EFE50215.1"/>
    <property type="molecule type" value="Genomic_DNA"/>
</dbReference>
<organism evidence="2 3">
    <name type="scientific">Neisseria elongata subsp. glycolytica ATCC 29315</name>
    <dbReference type="NCBI Taxonomy" id="546263"/>
    <lineage>
        <taxon>Bacteria</taxon>
        <taxon>Pseudomonadati</taxon>
        <taxon>Pseudomonadota</taxon>
        <taxon>Betaproteobacteria</taxon>
        <taxon>Neisseriales</taxon>
        <taxon>Neisseriaceae</taxon>
        <taxon>Neisseria</taxon>
    </lineage>
</organism>
<reference evidence="2 3" key="1">
    <citation type="submission" date="2010-02" db="EMBL/GenBank/DDBJ databases">
        <authorList>
            <person name="Weinstock G."/>
            <person name="Sodergren E."/>
            <person name="Clifton S."/>
            <person name="Fulton L."/>
            <person name="Fulton B."/>
            <person name="Courtney L."/>
            <person name="Fronick C."/>
            <person name="Harrison M."/>
            <person name="Strong C."/>
            <person name="Farmer C."/>
            <person name="Delahaunty K."/>
            <person name="Markovic C."/>
            <person name="Hall O."/>
            <person name="Minx P."/>
            <person name="Tomlinson C."/>
            <person name="Mitreva M."/>
            <person name="Nelson J."/>
            <person name="Hou S."/>
            <person name="Wollam A."/>
            <person name="Pepin K.H."/>
            <person name="Johnson M."/>
            <person name="Bhonagiri V."/>
            <person name="Zhang X."/>
            <person name="Suruliraj S."/>
            <person name="Warren W."/>
            <person name="Chinwalla A."/>
            <person name="Mardis E.R."/>
            <person name="Wilson R.K."/>
        </authorList>
    </citation>
    <scope>NUCLEOTIDE SEQUENCE [LARGE SCALE GENOMIC DNA]</scope>
    <source>
        <strain evidence="2 3">ATCC 29315</strain>
    </source>
</reference>
<sequence>MFCAGRQRINTSPILGRQPQNHTTAGGTKPIFPFFKTHSENHLL</sequence>
<name>D4DPA7_NEIEG</name>
<feature type="region of interest" description="Disordered" evidence="1">
    <location>
        <begin position="1"/>
        <end position="44"/>
    </location>
</feature>
<feature type="compositionally biased region" description="Polar residues" evidence="1">
    <location>
        <begin position="8"/>
        <end position="26"/>
    </location>
</feature>
<gene>
    <name evidence="2" type="ORF">NEIELOOT_00892</name>
</gene>
<dbReference type="AlphaFoldDB" id="D4DPA7"/>
<evidence type="ECO:0000313" key="2">
    <source>
        <dbReference type="EMBL" id="EFE50215.1"/>
    </source>
</evidence>
<dbReference type="Proteomes" id="UP000005536">
    <property type="component" value="Unassembled WGS sequence"/>
</dbReference>
<protein>
    <submittedName>
        <fullName evidence="2">Uncharacterized protein</fullName>
    </submittedName>
</protein>
<comment type="caution">
    <text evidence="2">The sequence shown here is derived from an EMBL/GenBank/DDBJ whole genome shotgun (WGS) entry which is preliminary data.</text>
</comment>
<accession>D4DPA7</accession>
<evidence type="ECO:0000256" key="1">
    <source>
        <dbReference type="SAM" id="MobiDB-lite"/>
    </source>
</evidence>